<dbReference type="SUPFAM" id="SSF47226">
    <property type="entry name" value="Histidine-containing phosphotransfer domain, HPT domain"/>
    <property type="match status" value="1"/>
</dbReference>
<dbReference type="EMBL" id="FLUQ01000001">
    <property type="protein sequence ID" value="SBV99566.1"/>
    <property type="molecule type" value="Genomic_DNA"/>
</dbReference>
<dbReference type="AlphaFoldDB" id="A0A212JJF5"/>
<dbReference type="PROSITE" id="PS50894">
    <property type="entry name" value="HPT"/>
    <property type="match status" value="1"/>
</dbReference>
<evidence type="ECO:0000259" key="2">
    <source>
        <dbReference type="PROSITE" id="PS50894"/>
    </source>
</evidence>
<feature type="domain" description="HPt" evidence="2">
    <location>
        <begin position="22"/>
        <end position="116"/>
    </location>
</feature>
<dbReference type="InterPro" id="IPR036641">
    <property type="entry name" value="HPT_dom_sf"/>
</dbReference>
<accession>A0A212JJF5</accession>
<protein>
    <recommendedName>
        <fullName evidence="2">HPt domain-containing protein</fullName>
    </recommendedName>
</protein>
<gene>
    <name evidence="3" type="ORF">KL86DPRO_11621</name>
</gene>
<keyword evidence="1" id="KW-0597">Phosphoprotein</keyword>
<proteinExistence type="predicted"/>
<reference evidence="3" key="1">
    <citation type="submission" date="2016-04" db="EMBL/GenBank/DDBJ databases">
        <authorList>
            <person name="Evans L.H."/>
            <person name="Alamgir A."/>
            <person name="Owens N."/>
            <person name="Weber N.D."/>
            <person name="Virtaneva K."/>
            <person name="Barbian K."/>
            <person name="Babar A."/>
            <person name="Rosenke K."/>
        </authorList>
    </citation>
    <scope>NUCLEOTIDE SEQUENCE</scope>
    <source>
        <strain evidence="3">86</strain>
    </source>
</reference>
<dbReference type="GO" id="GO:0000160">
    <property type="term" value="P:phosphorelay signal transduction system"/>
    <property type="evidence" value="ECO:0007669"/>
    <property type="project" value="InterPro"/>
</dbReference>
<evidence type="ECO:0000313" key="3">
    <source>
        <dbReference type="EMBL" id="SBV99566.1"/>
    </source>
</evidence>
<evidence type="ECO:0000256" key="1">
    <source>
        <dbReference type="PROSITE-ProRule" id="PRU00110"/>
    </source>
</evidence>
<dbReference type="Gene3D" id="1.20.120.160">
    <property type="entry name" value="HPT domain"/>
    <property type="match status" value="1"/>
</dbReference>
<dbReference type="SMART" id="SM00073">
    <property type="entry name" value="HPT"/>
    <property type="match status" value="1"/>
</dbReference>
<dbReference type="CDD" id="cd00088">
    <property type="entry name" value="HPT"/>
    <property type="match status" value="1"/>
</dbReference>
<feature type="modified residue" description="Phosphohistidine" evidence="1">
    <location>
        <position position="61"/>
    </location>
</feature>
<sequence length="200" mass="20830">MSSTPNIPGFNVPLALRQLGNNIKLYNKLLDQFQKSYASAAQDIAENVAGGDYETAERSAHTIKGLAGSLGASTLQEVSAKLEKTCREQVQGAAFEEALSAFAKELDAAIAAIRSSMAAAEAPAAPAAPAVSANLLASQLATLAAHVDDSDAKALMLFDEIKTQIAAYDQNAAARLASAFELFDFVTAAEVIAALRSRLG</sequence>
<name>A0A212JJF5_9DELT</name>
<dbReference type="InterPro" id="IPR008207">
    <property type="entry name" value="Sig_transdc_His_kin_Hpt_dom"/>
</dbReference>
<dbReference type="Pfam" id="PF01627">
    <property type="entry name" value="Hpt"/>
    <property type="match status" value="1"/>
</dbReference>
<organism evidence="3">
    <name type="scientific">uncultured delta proteobacterium</name>
    <dbReference type="NCBI Taxonomy" id="34034"/>
    <lineage>
        <taxon>Bacteria</taxon>
        <taxon>Deltaproteobacteria</taxon>
        <taxon>environmental samples</taxon>
    </lineage>
</organism>